<comment type="cofactor">
    <cofactor evidence="2">
        <name>Mg(2+)</name>
        <dbReference type="ChEBI" id="CHEBI:18420"/>
    </cofactor>
</comment>
<dbReference type="PRINTS" id="PR00919">
    <property type="entry name" value="THERMOPTASE"/>
</dbReference>
<sequence length="335" mass="37912">MKKGIFDLIKEDQLEKYAKLAVQIGVNVQKNQLVIIHSDINNAPFARQIQTAAYERGAANVVMDWTDEQSTLSFYLHAADDAIDKLPDWQHARFKEWENEGAAYIHNISENFGVYDDVSAERISRFQKATRSKLEGYYSKVMSHEVRWCLLAVPSLTWASKVFPNVVEEKAVQLLWQAILRGARADGYNPFSEWKKHDLAFESRKAFLNESQFNKLHFKNNQGTDLVVGMPKNHIFIGGGVKDNNGIPFFPNIPTEEIFSAPHKNEVNGKLVASKPLVYGGSVINDISLSFKDGRITTYDAKTGKGALEGIIETDGFMLRTVQKKEKSLMKILHM</sequence>
<keyword evidence="7" id="KW-0479">Metal-binding</keyword>
<accession>A0A5D4RD20</accession>
<dbReference type="GO" id="GO:0006508">
    <property type="term" value="P:proteolysis"/>
    <property type="evidence" value="ECO:0007669"/>
    <property type="project" value="UniProtKB-KW"/>
</dbReference>
<comment type="similarity">
    <text evidence="4">Belongs to the peptidase M29 family.</text>
</comment>
<dbReference type="Gene3D" id="3.40.1830.10">
    <property type="entry name" value="Thermophilic metalloprotease (M29)"/>
    <property type="match status" value="1"/>
</dbReference>
<dbReference type="GO" id="GO:0046872">
    <property type="term" value="F:metal ion binding"/>
    <property type="evidence" value="ECO:0007669"/>
    <property type="project" value="UniProtKB-KW"/>
</dbReference>
<reference evidence="10 11" key="1">
    <citation type="submission" date="2019-08" db="EMBL/GenBank/DDBJ databases">
        <title>Bacillus genomes from the desert of Cuatro Cienegas, Coahuila.</title>
        <authorList>
            <person name="Olmedo-Alvarez G."/>
        </authorList>
    </citation>
    <scope>NUCLEOTIDE SEQUENCE [LARGE SCALE GENOMIC DNA]</scope>
    <source>
        <strain evidence="10 11">CH108_3D</strain>
    </source>
</reference>
<dbReference type="Pfam" id="PF02073">
    <property type="entry name" value="Peptidase_M29"/>
    <property type="match status" value="1"/>
</dbReference>
<proteinExistence type="inferred from homology"/>
<evidence type="ECO:0000256" key="7">
    <source>
        <dbReference type="ARBA" id="ARBA00022723"/>
    </source>
</evidence>
<dbReference type="PANTHER" id="PTHR34448">
    <property type="entry name" value="AMINOPEPTIDASE"/>
    <property type="match status" value="1"/>
</dbReference>
<comment type="cofactor">
    <cofactor evidence="3">
        <name>Zn(2+)</name>
        <dbReference type="ChEBI" id="CHEBI:29105"/>
    </cofactor>
</comment>
<evidence type="ECO:0000256" key="9">
    <source>
        <dbReference type="ARBA" id="ARBA00023049"/>
    </source>
</evidence>
<dbReference type="SUPFAM" id="SSF144052">
    <property type="entry name" value="Thermophilic metalloprotease-like"/>
    <property type="match status" value="1"/>
</dbReference>
<dbReference type="Proteomes" id="UP000322997">
    <property type="component" value="Unassembled WGS sequence"/>
</dbReference>
<evidence type="ECO:0000313" key="11">
    <source>
        <dbReference type="Proteomes" id="UP000322997"/>
    </source>
</evidence>
<name>A0A5D4RD20_9BACI</name>
<evidence type="ECO:0000313" key="10">
    <source>
        <dbReference type="EMBL" id="TYS48241.1"/>
    </source>
</evidence>
<dbReference type="AlphaFoldDB" id="A0A5D4RD20"/>
<keyword evidence="8" id="KW-0378">Hydrolase</keyword>
<dbReference type="InterPro" id="IPR035097">
    <property type="entry name" value="M29_N-terminal"/>
</dbReference>
<dbReference type="EMBL" id="VTEQ01000010">
    <property type="protein sequence ID" value="TYS48241.1"/>
    <property type="molecule type" value="Genomic_DNA"/>
</dbReference>
<evidence type="ECO:0000256" key="3">
    <source>
        <dbReference type="ARBA" id="ARBA00001947"/>
    </source>
</evidence>
<keyword evidence="5 10" id="KW-0031">Aminopeptidase</keyword>
<protein>
    <submittedName>
        <fullName evidence="10">Aminopeptidase</fullName>
    </submittedName>
</protein>
<evidence type="ECO:0000256" key="1">
    <source>
        <dbReference type="ARBA" id="ARBA00001941"/>
    </source>
</evidence>
<dbReference type="PANTHER" id="PTHR34448:SF3">
    <property type="entry name" value="AMINOPEPTIDASE AMPS"/>
    <property type="match status" value="1"/>
</dbReference>
<dbReference type="RefSeq" id="WP_148986134.1">
    <property type="nucleotide sequence ID" value="NZ_JBNILK010000012.1"/>
</dbReference>
<gene>
    <name evidence="10" type="ORF">FZC83_21450</name>
</gene>
<evidence type="ECO:0000256" key="5">
    <source>
        <dbReference type="ARBA" id="ARBA00022438"/>
    </source>
</evidence>
<evidence type="ECO:0000256" key="4">
    <source>
        <dbReference type="ARBA" id="ARBA00008236"/>
    </source>
</evidence>
<dbReference type="InterPro" id="IPR000787">
    <property type="entry name" value="Peptidase_M29"/>
</dbReference>
<evidence type="ECO:0000256" key="8">
    <source>
        <dbReference type="ARBA" id="ARBA00022801"/>
    </source>
</evidence>
<keyword evidence="6" id="KW-0645">Protease</keyword>
<dbReference type="GO" id="GO:0004177">
    <property type="term" value="F:aminopeptidase activity"/>
    <property type="evidence" value="ECO:0007669"/>
    <property type="project" value="UniProtKB-KW"/>
</dbReference>
<keyword evidence="9" id="KW-0482">Metalloprotease</keyword>
<comment type="caution">
    <text evidence="10">The sequence shown here is derived from an EMBL/GenBank/DDBJ whole genome shotgun (WGS) entry which is preliminary data.</text>
</comment>
<dbReference type="GO" id="GO:0008237">
    <property type="term" value="F:metallopeptidase activity"/>
    <property type="evidence" value="ECO:0007669"/>
    <property type="project" value="UniProtKB-KW"/>
</dbReference>
<evidence type="ECO:0000256" key="6">
    <source>
        <dbReference type="ARBA" id="ARBA00022670"/>
    </source>
</evidence>
<dbReference type="InterPro" id="IPR052170">
    <property type="entry name" value="M29_Exopeptidase"/>
</dbReference>
<organism evidence="10 11">
    <name type="scientific">Rossellomorea marisflavi</name>
    <dbReference type="NCBI Taxonomy" id="189381"/>
    <lineage>
        <taxon>Bacteria</taxon>
        <taxon>Bacillati</taxon>
        <taxon>Bacillota</taxon>
        <taxon>Bacilli</taxon>
        <taxon>Bacillales</taxon>
        <taxon>Bacillaceae</taxon>
        <taxon>Rossellomorea</taxon>
    </lineage>
</organism>
<evidence type="ECO:0000256" key="2">
    <source>
        <dbReference type="ARBA" id="ARBA00001946"/>
    </source>
</evidence>
<comment type="cofactor">
    <cofactor evidence="1">
        <name>Co(2+)</name>
        <dbReference type="ChEBI" id="CHEBI:48828"/>
    </cofactor>
</comment>